<feature type="domain" description="HTH tetR-type" evidence="4">
    <location>
        <begin position="9"/>
        <end position="69"/>
    </location>
</feature>
<dbReference type="EMBL" id="RZGY01000001">
    <property type="protein sequence ID" value="RUQ86346.1"/>
    <property type="molecule type" value="Genomic_DNA"/>
</dbReference>
<dbReference type="AlphaFoldDB" id="A0A2P8GZ37"/>
<evidence type="ECO:0000313" key="6">
    <source>
        <dbReference type="EMBL" id="RUQ86346.1"/>
    </source>
</evidence>
<organism evidence="5 7">
    <name type="scientific">Labedella gwakjiensis</name>
    <dbReference type="NCBI Taxonomy" id="390269"/>
    <lineage>
        <taxon>Bacteria</taxon>
        <taxon>Bacillati</taxon>
        <taxon>Actinomycetota</taxon>
        <taxon>Actinomycetes</taxon>
        <taxon>Micrococcales</taxon>
        <taxon>Microbacteriaceae</taxon>
        <taxon>Labedella</taxon>
    </lineage>
</organism>
<dbReference type="Proteomes" id="UP000268291">
    <property type="component" value="Unassembled WGS sequence"/>
</dbReference>
<keyword evidence="1 2" id="KW-0238">DNA-binding</keyword>
<evidence type="ECO:0000313" key="5">
    <source>
        <dbReference type="EMBL" id="PSL39228.1"/>
    </source>
</evidence>
<dbReference type="GO" id="GO:0003677">
    <property type="term" value="F:DNA binding"/>
    <property type="evidence" value="ECO:0007669"/>
    <property type="project" value="UniProtKB-UniRule"/>
</dbReference>
<feature type="DNA-binding region" description="H-T-H motif" evidence="2">
    <location>
        <begin position="32"/>
        <end position="51"/>
    </location>
</feature>
<dbReference type="PROSITE" id="PS50977">
    <property type="entry name" value="HTH_TETR_2"/>
    <property type="match status" value="1"/>
</dbReference>
<comment type="caution">
    <text evidence="5">The sequence shown here is derived from an EMBL/GenBank/DDBJ whole genome shotgun (WGS) entry which is preliminary data.</text>
</comment>
<dbReference type="OrthoDB" id="3193022at2"/>
<evidence type="ECO:0000313" key="8">
    <source>
        <dbReference type="Proteomes" id="UP000268291"/>
    </source>
</evidence>
<accession>A0A2P8GZ37</accession>
<feature type="region of interest" description="Disordered" evidence="3">
    <location>
        <begin position="202"/>
        <end position="230"/>
    </location>
</feature>
<dbReference type="EMBL" id="PYAU01000001">
    <property type="protein sequence ID" value="PSL39228.1"/>
    <property type="molecule type" value="Genomic_DNA"/>
</dbReference>
<dbReference type="Gene3D" id="1.10.357.10">
    <property type="entry name" value="Tetracycline Repressor, domain 2"/>
    <property type="match status" value="1"/>
</dbReference>
<dbReference type="InterPro" id="IPR001647">
    <property type="entry name" value="HTH_TetR"/>
</dbReference>
<reference evidence="5 7" key="1">
    <citation type="submission" date="2018-03" db="EMBL/GenBank/DDBJ databases">
        <title>Genomic Encyclopedia of Archaeal and Bacterial Type Strains, Phase II (KMG-II): from individual species to whole genera.</title>
        <authorList>
            <person name="Goeker M."/>
        </authorList>
    </citation>
    <scope>NUCLEOTIDE SEQUENCE [LARGE SCALE GENOMIC DNA]</scope>
    <source>
        <strain evidence="5 7">DSM 21548</strain>
    </source>
</reference>
<dbReference type="SUPFAM" id="SSF46689">
    <property type="entry name" value="Homeodomain-like"/>
    <property type="match status" value="1"/>
</dbReference>
<sequence length="230" mass="24674">MTIEDPRLARTRDALIRAATAALDERDPETLNITELVAAAGVSRPSFYQHFGDLPTLVHAAALTRMRSAFESIATPDAIGDSWSTFAHLTVRELIAHFDHHSAFYLRAISGPGGQHFAASVIRFLSERLRTVSPLAAAIGATPRPEERADFLAAGVVWTITSWLAVDTDDRADVDEMAHRVDLLLLSSAGQSPAQIDAILASSPSLTDHTTGPDDAADHSPLFPASKASE</sequence>
<dbReference type="RefSeq" id="WP_106564124.1">
    <property type="nucleotide sequence ID" value="NZ_PYAU01000001.1"/>
</dbReference>
<dbReference type="Pfam" id="PF00440">
    <property type="entry name" value="TetR_N"/>
    <property type="match status" value="1"/>
</dbReference>
<reference evidence="6 8" key="2">
    <citation type="submission" date="2018-12" db="EMBL/GenBank/DDBJ databases">
        <authorList>
            <person name="hu s."/>
            <person name="Xu Y."/>
            <person name="Xu B."/>
            <person name="Li F."/>
        </authorList>
    </citation>
    <scope>NUCLEOTIDE SEQUENCE [LARGE SCALE GENOMIC DNA]</scope>
    <source>
        <strain evidence="6 8">KSW2-17</strain>
    </source>
</reference>
<name>A0A2P8GZ37_9MICO</name>
<evidence type="ECO:0000256" key="2">
    <source>
        <dbReference type="PROSITE-ProRule" id="PRU00335"/>
    </source>
</evidence>
<keyword evidence="8" id="KW-1185">Reference proteome</keyword>
<dbReference type="Proteomes" id="UP000241203">
    <property type="component" value="Unassembled WGS sequence"/>
</dbReference>
<evidence type="ECO:0000259" key="4">
    <source>
        <dbReference type="PROSITE" id="PS50977"/>
    </source>
</evidence>
<evidence type="ECO:0000313" key="7">
    <source>
        <dbReference type="Proteomes" id="UP000241203"/>
    </source>
</evidence>
<protein>
    <submittedName>
        <fullName evidence="5">TetR family transcriptional regulator</fullName>
    </submittedName>
    <submittedName>
        <fullName evidence="6">TetR/AcrR family transcriptional regulator</fullName>
    </submittedName>
</protein>
<evidence type="ECO:0000256" key="3">
    <source>
        <dbReference type="SAM" id="MobiDB-lite"/>
    </source>
</evidence>
<proteinExistence type="predicted"/>
<gene>
    <name evidence="5" type="ORF">CLV49_2862</name>
    <name evidence="6" type="ORF">ELQ93_04935</name>
</gene>
<dbReference type="InterPro" id="IPR009057">
    <property type="entry name" value="Homeodomain-like_sf"/>
</dbReference>
<evidence type="ECO:0000256" key="1">
    <source>
        <dbReference type="ARBA" id="ARBA00023125"/>
    </source>
</evidence>